<dbReference type="InterPro" id="IPR041166">
    <property type="entry name" value="Rubredoxin_2"/>
</dbReference>
<dbReference type="Gene3D" id="3.40.50.300">
    <property type="entry name" value="P-loop containing nucleotide triphosphate hydrolases"/>
    <property type="match status" value="1"/>
</dbReference>
<evidence type="ECO:0000256" key="6">
    <source>
        <dbReference type="ARBA" id="ARBA00022833"/>
    </source>
</evidence>
<evidence type="ECO:0000256" key="10">
    <source>
        <dbReference type="ARBA" id="ARBA00023204"/>
    </source>
</evidence>
<keyword evidence="1 11" id="KW-0479">Metal-binding</keyword>
<evidence type="ECO:0000256" key="2">
    <source>
        <dbReference type="ARBA" id="ARBA00022741"/>
    </source>
</evidence>
<organism evidence="15 16">
    <name type="scientific">Martelella endophytica</name>
    <dbReference type="NCBI Taxonomy" id="1486262"/>
    <lineage>
        <taxon>Bacteria</taxon>
        <taxon>Pseudomonadati</taxon>
        <taxon>Pseudomonadota</taxon>
        <taxon>Alphaproteobacteria</taxon>
        <taxon>Hyphomicrobiales</taxon>
        <taxon>Aurantimonadaceae</taxon>
        <taxon>Martelella</taxon>
    </lineage>
</organism>
<keyword evidence="3 11" id="KW-0227">DNA damage</keyword>
<evidence type="ECO:0000256" key="4">
    <source>
        <dbReference type="ARBA" id="ARBA00022771"/>
    </source>
</evidence>
<evidence type="ECO:0000259" key="14">
    <source>
        <dbReference type="PROSITE" id="PS50162"/>
    </source>
</evidence>
<evidence type="ECO:0000256" key="5">
    <source>
        <dbReference type="ARBA" id="ARBA00022801"/>
    </source>
</evidence>
<keyword evidence="8 11" id="KW-0346">Stress response</keyword>
<dbReference type="Pfam" id="PF13481">
    <property type="entry name" value="AAA_25"/>
    <property type="match status" value="1"/>
</dbReference>
<evidence type="ECO:0000256" key="7">
    <source>
        <dbReference type="ARBA" id="ARBA00022840"/>
    </source>
</evidence>
<evidence type="ECO:0000256" key="3">
    <source>
        <dbReference type="ARBA" id="ARBA00022763"/>
    </source>
</evidence>
<dbReference type="STRING" id="1486262.TM49_14575"/>
<dbReference type="Proteomes" id="UP000032611">
    <property type="component" value="Chromosome"/>
</dbReference>
<dbReference type="EMBL" id="CP010803">
    <property type="protein sequence ID" value="AJY46625.1"/>
    <property type="molecule type" value="Genomic_DNA"/>
</dbReference>
<gene>
    <name evidence="11" type="primary">radA</name>
    <name evidence="15" type="ORF">TM49_14575</name>
</gene>
<dbReference type="PRINTS" id="PR01874">
    <property type="entry name" value="DNAREPAIRADA"/>
</dbReference>
<dbReference type="InterPro" id="IPR004504">
    <property type="entry name" value="DNA_repair_RadA"/>
</dbReference>
<dbReference type="NCBIfam" id="TIGR00416">
    <property type="entry name" value="sms"/>
    <property type="match status" value="1"/>
</dbReference>
<keyword evidence="7 11" id="KW-0067">ATP-binding</keyword>
<dbReference type="Gene3D" id="3.30.230.10">
    <property type="match status" value="1"/>
</dbReference>
<keyword evidence="16" id="KW-1185">Reference proteome</keyword>
<dbReference type="Pfam" id="PF18073">
    <property type="entry name" value="Zn_ribbon_LapB"/>
    <property type="match status" value="1"/>
</dbReference>
<dbReference type="PANTHER" id="PTHR32472">
    <property type="entry name" value="DNA REPAIR PROTEIN RADA"/>
    <property type="match status" value="1"/>
</dbReference>
<dbReference type="PANTHER" id="PTHR32472:SF10">
    <property type="entry name" value="DNA REPAIR PROTEIN RADA-LIKE PROTEIN"/>
    <property type="match status" value="1"/>
</dbReference>
<keyword evidence="9 11" id="KW-0238">DNA-binding</keyword>
<feature type="short sequence motif" description="RadA KNRFG motif" evidence="11">
    <location>
        <begin position="254"/>
        <end position="258"/>
    </location>
</feature>
<name>A0A0D5LRP7_MAREN</name>
<dbReference type="HAMAP" id="MF_01498">
    <property type="entry name" value="RadA_bact"/>
    <property type="match status" value="1"/>
</dbReference>
<dbReference type="GO" id="GO:0003684">
    <property type="term" value="F:damaged DNA binding"/>
    <property type="evidence" value="ECO:0007669"/>
    <property type="project" value="InterPro"/>
</dbReference>
<dbReference type="GO" id="GO:0005829">
    <property type="term" value="C:cytosol"/>
    <property type="evidence" value="ECO:0007669"/>
    <property type="project" value="TreeGrafter"/>
</dbReference>
<comment type="function">
    <text evidence="11">Plays a role in repairing double-strand DNA breaks, probably involving stabilizing or processing branched DNA or blocked replication forks.</text>
</comment>
<dbReference type="KEGG" id="mey:TM49_14575"/>
<keyword evidence="10 11" id="KW-0234">DNA repair</keyword>
<proteinExistence type="inferred from homology"/>
<dbReference type="GO" id="GO:0000725">
    <property type="term" value="P:recombinational repair"/>
    <property type="evidence" value="ECO:0007669"/>
    <property type="project" value="UniProtKB-UniRule"/>
</dbReference>
<keyword evidence="4 13" id="KW-0863">Zinc-finger</keyword>
<evidence type="ECO:0000256" key="8">
    <source>
        <dbReference type="ARBA" id="ARBA00023016"/>
    </source>
</evidence>
<dbReference type="OrthoDB" id="9803906at2"/>
<keyword evidence="5" id="KW-0378">Hydrolase</keyword>
<keyword evidence="6 13" id="KW-0862">Zinc</keyword>
<comment type="function">
    <text evidence="13">DNA-dependent ATPase involved in processing of recombination intermediates, plays a role in repairing DNA breaks. Stimulates the branch migration of RecA-mediated strand transfer reactions, allowing the 3' invading strand to extend heteroduplex DNA faster. Binds ssDNA in the presence of ADP but not other nucleotides, has ATPase activity that is stimulated by ssDNA and various branched DNA structures, but inhibited by SSB. Does not have RecA's homology-searching function.</text>
</comment>
<dbReference type="AlphaFoldDB" id="A0A0D5LRP7"/>
<feature type="domain" description="RecA family profile 1" evidence="14">
    <location>
        <begin position="67"/>
        <end position="217"/>
    </location>
</feature>
<reference evidence="15 16" key="1">
    <citation type="journal article" date="2015" name="Genome Announc.">
        <title>Complete genome sequence of Martelella endophytica YC6887, which has antifungal activity associated with a halophyte.</title>
        <authorList>
            <person name="Khan A."/>
            <person name="Khan H."/>
            <person name="Chung E.J."/>
            <person name="Hossain M.T."/>
            <person name="Chung Y.R."/>
        </authorList>
    </citation>
    <scope>NUCLEOTIDE SEQUENCE [LARGE SCALE GENOMIC DNA]</scope>
    <source>
        <strain evidence="15">YC6887</strain>
    </source>
</reference>
<keyword evidence="2 11" id="KW-0547">Nucleotide-binding</keyword>
<evidence type="ECO:0000256" key="13">
    <source>
        <dbReference type="RuleBase" id="RU003555"/>
    </source>
</evidence>
<protein>
    <recommendedName>
        <fullName evidence="11 12">DNA repair protein RadA</fullName>
    </recommendedName>
</protein>
<dbReference type="InterPro" id="IPR027417">
    <property type="entry name" value="P-loop_NTPase"/>
</dbReference>
<dbReference type="RefSeq" id="WP_045682315.1">
    <property type="nucleotide sequence ID" value="NZ_CP010803.1"/>
</dbReference>
<accession>A0A0D5LRP7</accession>
<dbReference type="GO" id="GO:0140664">
    <property type="term" value="F:ATP-dependent DNA damage sensor activity"/>
    <property type="evidence" value="ECO:0007669"/>
    <property type="project" value="InterPro"/>
</dbReference>
<dbReference type="InterPro" id="IPR014721">
    <property type="entry name" value="Ribsml_uS5_D2-typ_fold_subgr"/>
</dbReference>
<comment type="domain">
    <text evidence="11">The middle region has homology to RecA with ATPase motifs including the RadA KNRFG motif, while the C-terminus is homologous to Lon protease.</text>
</comment>
<feature type="binding site" evidence="11">
    <location>
        <begin position="96"/>
        <end position="103"/>
    </location>
    <ligand>
        <name>ATP</name>
        <dbReference type="ChEBI" id="CHEBI:30616"/>
    </ligand>
</feature>
<dbReference type="InterPro" id="IPR020568">
    <property type="entry name" value="Ribosomal_Su5_D2-typ_SF"/>
</dbReference>
<evidence type="ECO:0000256" key="12">
    <source>
        <dbReference type="NCBIfam" id="TIGR00416"/>
    </source>
</evidence>
<dbReference type="GO" id="GO:0008270">
    <property type="term" value="F:zinc ion binding"/>
    <property type="evidence" value="ECO:0007669"/>
    <property type="project" value="UniProtKB-KW"/>
</dbReference>
<evidence type="ECO:0000256" key="9">
    <source>
        <dbReference type="ARBA" id="ARBA00023125"/>
    </source>
</evidence>
<comment type="similarity">
    <text evidence="11 13">Belongs to the RecA family. RadA subfamily.</text>
</comment>
<feature type="region of interest" description="Lon-protease-like" evidence="11">
    <location>
        <begin position="353"/>
        <end position="465"/>
    </location>
</feature>
<evidence type="ECO:0000256" key="1">
    <source>
        <dbReference type="ARBA" id="ARBA00022723"/>
    </source>
</evidence>
<dbReference type="GO" id="GO:0016787">
    <property type="term" value="F:hydrolase activity"/>
    <property type="evidence" value="ECO:0007669"/>
    <property type="project" value="UniProtKB-KW"/>
</dbReference>
<dbReference type="InterPro" id="IPR003593">
    <property type="entry name" value="AAA+_ATPase"/>
</dbReference>
<dbReference type="SMART" id="SM00382">
    <property type="entry name" value="AAA"/>
    <property type="match status" value="1"/>
</dbReference>
<evidence type="ECO:0000313" key="16">
    <source>
        <dbReference type="Proteomes" id="UP000032611"/>
    </source>
</evidence>
<dbReference type="SUPFAM" id="SSF52540">
    <property type="entry name" value="P-loop containing nucleoside triphosphate hydrolases"/>
    <property type="match status" value="1"/>
</dbReference>
<evidence type="ECO:0000256" key="11">
    <source>
        <dbReference type="HAMAP-Rule" id="MF_01498"/>
    </source>
</evidence>
<dbReference type="HOGENOM" id="CLU_018264_0_1_5"/>
<dbReference type="GO" id="GO:0005524">
    <property type="term" value="F:ATP binding"/>
    <property type="evidence" value="ECO:0007669"/>
    <property type="project" value="UniProtKB-UniRule"/>
</dbReference>
<dbReference type="CDD" id="cd01121">
    <property type="entry name" value="RadA_SMS_N"/>
    <property type="match status" value="1"/>
</dbReference>
<evidence type="ECO:0000313" key="15">
    <source>
        <dbReference type="EMBL" id="AJY46625.1"/>
    </source>
</evidence>
<dbReference type="InterPro" id="IPR020588">
    <property type="entry name" value="RecA_ATP-bd"/>
</dbReference>
<dbReference type="Pfam" id="PF13541">
    <property type="entry name" value="ChlI"/>
    <property type="match status" value="1"/>
</dbReference>
<dbReference type="PROSITE" id="PS50162">
    <property type="entry name" value="RECA_2"/>
    <property type="match status" value="1"/>
</dbReference>
<dbReference type="PATRIC" id="fig|1486262.3.peg.3012"/>
<sequence>MAKPKTQFICQNCGAVHPRWAGRCDACGAWNTIIEDNPAAGIGGGPARAPKKGRPVALVALDGESEEAPRVESRIAELDRVTGGGFVRGSAVLVGGDPGIGKSTLLMQAAAALSRQGHRVIYVSGEEAIAQVRLRAKRLGASDTAVLLAAETNVEDILATLAEGQRPDLVIIDSIQTLWSDMAEAAPGTVTQVRTGVQAMIRFAKQTGAAMVLVGHVTKEGQIAGPRVVEHMVDAVLYFEGERGHHYRILRTVKNRFGATDEIGVFEMSDIGLREVANPSELFLGERNDKAPGAAVFAGMEGTRPVLVEVQALVAPTSLGTPRRAVVGWDSSRLSMILAVLEAHCGVRLGNHDVYLNIAGGYRISEPAADLAVAAALISSLAGLALPADCVYFGEVSLSGAIRPVSHAAQRLKEALKLGFSGACLPAGSAEVATQKTGGLNELSALPDLVVRIAGSKAAMSDPDD</sequence>
<dbReference type="FunFam" id="3.40.50.300:FF:000050">
    <property type="entry name" value="DNA repair protein RadA"/>
    <property type="match status" value="1"/>
</dbReference>
<dbReference type="SUPFAM" id="SSF54211">
    <property type="entry name" value="Ribosomal protein S5 domain 2-like"/>
    <property type="match status" value="1"/>
</dbReference>